<dbReference type="Proteomes" id="UP001177140">
    <property type="component" value="Unassembled WGS sequence"/>
</dbReference>
<organism evidence="4 5">
    <name type="scientific">Papaver nudicaule</name>
    <name type="common">Iceland poppy</name>
    <dbReference type="NCBI Taxonomy" id="74823"/>
    <lineage>
        <taxon>Eukaryota</taxon>
        <taxon>Viridiplantae</taxon>
        <taxon>Streptophyta</taxon>
        <taxon>Embryophyta</taxon>
        <taxon>Tracheophyta</taxon>
        <taxon>Spermatophyta</taxon>
        <taxon>Magnoliopsida</taxon>
        <taxon>Ranunculales</taxon>
        <taxon>Papaveraceae</taxon>
        <taxon>Papaveroideae</taxon>
        <taxon>Papaver</taxon>
    </lineage>
</organism>
<dbReference type="Gene3D" id="3.50.50.60">
    <property type="entry name" value="FAD/NAD(P)-binding domain"/>
    <property type="match status" value="3"/>
</dbReference>
<keyword evidence="2" id="KW-0285">Flavoprotein</keyword>
<evidence type="ECO:0000256" key="2">
    <source>
        <dbReference type="ARBA" id="ARBA00022630"/>
    </source>
</evidence>
<protein>
    <submittedName>
        <fullName evidence="4">Uncharacterized protein</fullName>
    </submittedName>
</protein>
<dbReference type="GO" id="GO:0016491">
    <property type="term" value="F:oxidoreductase activity"/>
    <property type="evidence" value="ECO:0007669"/>
    <property type="project" value="UniProtKB-KW"/>
</dbReference>
<gene>
    <name evidence="4" type="ORF">MKW94_030012</name>
</gene>
<dbReference type="GO" id="GO:0097237">
    <property type="term" value="P:cellular response to toxic substance"/>
    <property type="evidence" value="ECO:0007669"/>
    <property type="project" value="UniProtKB-ARBA"/>
</dbReference>
<dbReference type="EMBL" id="JAJJMA010073013">
    <property type="protein sequence ID" value="MCL7027863.1"/>
    <property type="molecule type" value="Genomic_DNA"/>
</dbReference>
<name>A0AA41S639_PAPNU</name>
<evidence type="ECO:0000256" key="3">
    <source>
        <dbReference type="ARBA" id="ARBA00023002"/>
    </source>
</evidence>
<sequence length="171" mass="18472">MSNDKAPGGHLITTTDIIGILGRACAVCDGATPIFKTKPFAMIGGGGDSTMKEANFWLSMDLKFILLGDLKVKNLVSGETANLDVAGLFFAMWHEPATKFLDAQSEHNSDGYVLTRPGTTLTSVQDARRFMAALEDEHYPKEIGSQECKSVCSKEPKTIPTKRSAVSSVEE</sequence>
<proteinExistence type="inferred from homology"/>
<comment type="caution">
    <text evidence="4">The sequence shown here is derived from an EMBL/GenBank/DDBJ whole genome shotgun (WGS) entry which is preliminary data.</text>
</comment>
<dbReference type="AlphaFoldDB" id="A0AA41S639"/>
<accession>A0AA41S639</accession>
<evidence type="ECO:0000256" key="1">
    <source>
        <dbReference type="ARBA" id="ARBA00009333"/>
    </source>
</evidence>
<keyword evidence="3" id="KW-0560">Oxidoreductase</keyword>
<dbReference type="PANTHER" id="PTHR48105">
    <property type="entry name" value="THIOREDOXIN REDUCTASE 1-RELATED-RELATED"/>
    <property type="match status" value="1"/>
</dbReference>
<evidence type="ECO:0000313" key="5">
    <source>
        <dbReference type="Proteomes" id="UP001177140"/>
    </source>
</evidence>
<dbReference type="InterPro" id="IPR036188">
    <property type="entry name" value="FAD/NAD-bd_sf"/>
</dbReference>
<evidence type="ECO:0000313" key="4">
    <source>
        <dbReference type="EMBL" id="MCL7027863.1"/>
    </source>
</evidence>
<dbReference type="InterPro" id="IPR050097">
    <property type="entry name" value="Ferredoxin-NADP_redctase_2"/>
</dbReference>
<comment type="similarity">
    <text evidence="1">Belongs to the class-II pyridine nucleotide-disulfide oxidoreductase family.</text>
</comment>
<reference evidence="4" key="1">
    <citation type="submission" date="2022-03" db="EMBL/GenBank/DDBJ databases">
        <title>A functionally conserved STORR gene fusion in Papaver species that diverged 16.8 million years ago.</title>
        <authorList>
            <person name="Catania T."/>
        </authorList>
    </citation>
    <scope>NUCLEOTIDE SEQUENCE</scope>
    <source>
        <strain evidence="4">S-191538</strain>
    </source>
</reference>
<keyword evidence="5" id="KW-1185">Reference proteome</keyword>